<protein>
    <submittedName>
        <fullName evidence="2">Uncharacterized protein</fullName>
    </submittedName>
</protein>
<accession>A0A445DT55</accession>
<evidence type="ECO:0000256" key="1">
    <source>
        <dbReference type="SAM" id="MobiDB-lite"/>
    </source>
</evidence>
<feature type="compositionally biased region" description="Polar residues" evidence="1">
    <location>
        <begin position="285"/>
        <end position="300"/>
    </location>
</feature>
<name>A0A445DT55_ARAHY</name>
<gene>
    <name evidence="2" type="ORF">Ahy_A03g012343</name>
</gene>
<feature type="region of interest" description="Disordered" evidence="1">
    <location>
        <begin position="271"/>
        <end position="322"/>
    </location>
</feature>
<feature type="compositionally biased region" description="Low complexity" evidence="1">
    <location>
        <begin position="200"/>
        <end position="215"/>
    </location>
</feature>
<reference evidence="2 3" key="1">
    <citation type="submission" date="2019-01" db="EMBL/GenBank/DDBJ databases">
        <title>Sequencing of cultivated peanut Arachis hypogaea provides insights into genome evolution and oil improvement.</title>
        <authorList>
            <person name="Chen X."/>
        </authorList>
    </citation>
    <scope>NUCLEOTIDE SEQUENCE [LARGE SCALE GENOMIC DNA]</scope>
    <source>
        <strain evidence="3">cv. Fuhuasheng</strain>
        <tissue evidence="2">Leaves</tissue>
    </source>
</reference>
<evidence type="ECO:0000313" key="3">
    <source>
        <dbReference type="Proteomes" id="UP000289738"/>
    </source>
</evidence>
<organism evidence="2 3">
    <name type="scientific">Arachis hypogaea</name>
    <name type="common">Peanut</name>
    <dbReference type="NCBI Taxonomy" id="3818"/>
    <lineage>
        <taxon>Eukaryota</taxon>
        <taxon>Viridiplantae</taxon>
        <taxon>Streptophyta</taxon>
        <taxon>Embryophyta</taxon>
        <taxon>Tracheophyta</taxon>
        <taxon>Spermatophyta</taxon>
        <taxon>Magnoliopsida</taxon>
        <taxon>eudicotyledons</taxon>
        <taxon>Gunneridae</taxon>
        <taxon>Pentapetalae</taxon>
        <taxon>rosids</taxon>
        <taxon>fabids</taxon>
        <taxon>Fabales</taxon>
        <taxon>Fabaceae</taxon>
        <taxon>Papilionoideae</taxon>
        <taxon>50 kb inversion clade</taxon>
        <taxon>dalbergioids sensu lato</taxon>
        <taxon>Dalbergieae</taxon>
        <taxon>Pterocarpus clade</taxon>
        <taxon>Arachis</taxon>
    </lineage>
</organism>
<feature type="compositionally biased region" description="Basic and acidic residues" evidence="1">
    <location>
        <begin position="216"/>
        <end position="227"/>
    </location>
</feature>
<dbReference type="Proteomes" id="UP000289738">
    <property type="component" value="Chromosome A03"/>
</dbReference>
<sequence>MLSLNAATISPEPEKRSPEEKDQVERSTKKVKMNAKELSKNTMKVTQEEEAPEITMEESKGTPMGGIQVDNIATTSIKPSYKDRLMSDGLDKLNLYEIVEMVTEDYISDEDPMEHMESQQTPFTSNPVIDVSLEEYDEWCRPWKQALIIKPLGKNLNLQTIERWINRRWTKKEAVRSDGCPETAKNAMENSQNQAATTHQNGRNTNGAAAAQNQTTREDQGNQIRKDINVTDLQGLTESEGSNTNNKNKQQSGAEISGIKYDIYEESPYGPWMVVKRPPRRYKQGSGNINGENKKGNFNTRFDALQGVEEDQAREESKGNIN</sequence>
<dbReference type="EMBL" id="SDMP01000003">
    <property type="protein sequence ID" value="RYR66356.1"/>
    <property type="molecule type" value="Genomic_DNA"/>
</dbReference>
<keyword evidence="3" id="KW-1185">Reference proteome</keyword>
<feature type="region of interest" description="Disordered" evidence="1">
    <location>
        <begin position="1"/>
        <end position="68"/>
    </location>
</feature>
<evidence type="ECO:0000313" key="2">
    <source>
        <dbReference type="EMBL" id="RYR66356.1"/>
    </source>
</evidence>
<comment type="caution">
    <text evidence="2">The sequence shown here is derived from an EMBL/GenBank/DDBJ whole genome shotgun (WGS) entry which is preliminary data.</text>
</comment>
<feature type="region of interest" description="Disordered" evidence="1">
    <location>
        <begin position="172"/>
        <end position="227"/>
    </location>
</feature>
<proteinExistence type="predicted"/>
<dbReference type="AlphaFoldDB" id="A0A445DT55"/>
<feature type="compositionally biased region" description="Polar residues" evidence="1">
    <location>
        <begin position="188"/>
        <end position="199"/>
    </location>
</feature>
<feature type="compositionally biased region" description="Basic and acidic residues" evidence="1">
    <location>
        <begin position="12"/>
        <end position="39"/>
    </location>
</feature>